<reference evidence="2 3" key="1">
    <citation type="submission" date="2017-02" db="EMBL/GenBank/DDBJ databases">
        <authorList>
            <person name="Peterson S.W."/>
        </authorList>
    </citation>
    <scope>NUCLEOTIDE SEQUENCE [LARGE SCALE GENOMIC DNA]</scope>
    <source>
        <strain evidence="2 3">P15</strain>
    </source>
</reference>
<dbReference type="STRING" id="428993.SAMN06296058_1123"/>
<dbReference type="RefSeq" id="WP_079723458.1">
    <property type="nucleotide sequence ID" value="NZ_BMCL01000002.1"/>
</dbReference>
<proteinExistence type="predicted"/>
<keyword evidence="3" id="KW-1185">Reference proteome</keyword>
<keyword evidence="1" id="KW-0732">Signal</keyword>
<evidence type="ECO:0000313" key="2">
    <source>
        <dbReference type="EMBL" id="SKC55408.1"/>
    </source>
</evidence>
<feature type="signal peptide" evidence="1">
    <location>
        <begin position="1"/>
        <end position="25"/>
    </location>
</feature>
<evidence type="ECO:0000256" key="1">
    <source>
        <dbReference type="SAM" id="SignalP"/>
    </source>
</evidence>
<accession>A0A1T5JW25</accession>
<organism evidence="2 3">
    <name type="scientific">Pseudoxanthomonas indica</name>
    <dbReference type="NCBI Taxonomy" id="428993"/>
    <lineage>
        <taxon>Bacteria</taxon>
        <taxon>Pseudomonadati</taxon>
        <taxon>Pseudomonadota</taxon>
        <taxon>Gammaproteobacteria</taxon>
        <taxon>Lysobacterales</taxon>
        <taxon>Lysobacteraceae</taxon>
        <taxon>Pseudoxanthomonas</taxon>
    </lineage>
</organism>
<feature type="chain" id="PRO_5012640114" evidence="1">
    <location>
        <begin position="26"/>
        <end position="220"/>
    </location>
</feature>
<gene>
    <name evidence="2" type="ORF">SAMN06296058_1123</name>
</gene>
<name>A0A1T5JW25_9GAMM</name>
<dbReference type="OrthoDB" id="5973422at2"/>
<dbReference type="Proteomes" id="UP000190341">
    <property type="component" value="Unassembled WGS sequence"/>
</dbReference>
<protein>
    <submittedName>
        <fullName evidence="2">Uncharacterized protein</fullName>
    </submittedName>
</protein>
<evidence type="ECO:0000313" key="3">
    <source>
        <dbReference type="Proteomes" id="UP000190341"/>
    </source>
</evidence>
<dbReference type="AlphaFoldDB" id="A0A1T5JW25"/>
<dbReference type="EMBL" id="FUZV01000001">
    <property type="protein sequence ID" value="SKC55408.1"/>
    <property type="molecule type" value="Genomic_DNA"/>
</dbReference>
<sequence length="220" mass="23890">MNRKPSLLFCIALSLLYWVANTAWAGPPLLCHPFQVQGQPSLPWGAGWNQPDARFDLRQLGARTQALLGADTPVIARMETLRRAAIYASADARALTELSDRLEARIAAATTPQARALALFDAGYFDETLEDVVRLQGYDMPGIGRVDATALRRVAARQNGALRIDEAIALRREPALHFAAALVASAHQRDAARQRHARLARVGAGGDPLLLRNLGQIASL</sequence>